<evidence type="ECO:0000259" key="3">
    <source>
        <dbReference type="Pfam" id="PF23210"/>
    </source>
</evidence>
<feature type="transmembrane region" description="Helical" evidence="2">
    <location>
        <begin position="375"/>
        <end position="395"/>
    </location>
</feature>
<dbReference type="Gene3D" id="1.25.10.10">
    <property type="entry name" value="Leucine-rich Repeat Variant"/>
    <property type="match status" value="1"/>
</dbReference>
<dbReference type="Ensembl" id="ENSCCET00000005551.1">
    <property type="protein sequence ID" value="ENSCCEP00000003299.1"/>
    <property type="gene ID" value="ENSCCEG00000003699.1"/>
</dbReference>
<dbReference type="InterPro" id="IPR056282">
    <property type="entry name" value="MROH2B-like_N_HEAT"/>
</dbReference>
<feature type="domain" description="MROH2B-like N-terminal HEAT-repeats" evidence="4">
    <location>
        <begin position="37"/>
        <end position="256"/>
    </location>
</feature>
<evidence type="ECO:0000256" key="2">
    <source>
        <dbReference type="SAM" id="Phobius"/>
    </source>
</evidence>
<dbReference type="InterPro" id="IPR055408">
    <property type="entry name" value="HEAT_MROH2B-like"/>
</dbReference>
<evidence type="ECO:0000313" key="5">
    <source>
        <dbReference type="Ensembl" id="ENSCCEP00000003299.1"/>
    </source>
</evidence>
<name>A0A8C0U2K1_CYACU</name>
<dbReference type="PANTHER" id="PTHR23120">
    <property type="entry name" value="MAESTRO-RELATED HEAT DOMAIN-CONTAINING"/>
    <property type="match status" value="1"/>
</dbReference>
<keyword evidence="6" id="KW-1185">Reference proteome</keyword>
<keyword evidence="2" id="KW-1133">Transmembrane helix</keyword>
<sequence length="454" mass="51571">SSAPFPVFSRNSLSVFPGIPSSTDKDPEVQEQIRNSLSSLGNADPEEMLECCGEYLRQHEKLPFPFRALILFSMGSVIRSHLQDLGKGSAAAAAALAAREMTRAKEEIWEWQEAASQVLVELGKKFLNKVMEEVLGKFQPGILPHPAVLRTFGNLAAANVFGMVPFLNSILGTLLPMLGMARADSMKCTLCFALQRFSESILEYLAARDQAPDPTIRRDAFAQELGAAFELLFHAWLPHRDAKVRLAVLEALGPMSSLIPEEKLEEQLPKILPGILGLYKKHPEPFPISKSLCQILESSVGIGSRSLEAQLDSLLGTLLAQVREFPGILLQSQDFSWNSAGFIPDFSGIFPGFFQNFSQIFFKFFWDFPWIFSRFFGDVSQIFLGFFWDFLGIFPRFFQNFFQIFTGFLGDFSWIFLGFFFKDFLRIFLGFFWDFSEIFLRTFSEFFPDFFRIF</sequence>
<keyword evidence="2" id="KW-0812">Transmembrane</keyword>
<accession>A0A8C0U2K1</accession>
<dbReference type="InterPro" id="IPR011989">
    <property type="entry name" value="ARM-like"/>
</dbReference>
<keyword evidence="2" id="KW-0472">Membrane</keyword>
<dbReference type="Proteomes" id="UP000694410">
    <property type="component" value="Unplaced"/>
</dbReference>
<evidence type="ECO:0000256" key="1">
    <source>
        <dbReference type="ARBA" id="ARBA00022737"/>
    </source>
</evidence>
<feature type="domain" description="MROH2B-like HEAT-repeats" evidence="3">
    <location>
        <begin position="260"/>
        <end position="323"/>
    </location>
</feature>
<dbReference type="InterPro" id="IPR045206">
    <property type="entry name" value="Maestro_heat-like_prot"/>
</dbReference>
<feature type="transmembrane region" description="Helical" evidence="2">
    <location>
        <begin position="155"/>
        <end position="178"/>
    </location>
</feature>
<dbReference type="InterPro" id="IPR016024">
    <property type="entry name" value="ARM-type_fold"/>
</dbReference>
<proteinExistence type="predicted"/>
<feature type="transmembrane region" description="Helical" evidence="2">
    <location>
        <begin position="401"/>
        <end position="421"/>
    </location>
</feature>
<evidence type="ECO:0008006" key="7">
    <source>
        <dbReference type="Google" id="ProtNLM"/>
    </source>
</evidence>
<dbReference type="Pfam" id="PF23210">
    <property type="entry name" value="HEAT_Maestro_2"/>
    <property type="match status" value="1"/>
</dbReference>
<evidence type="ECO:0000259" key="4">
    <source>
        <dbReference type="Pfam" id="PF23221"/>
    </source>
</evidence>
<reference evidence="5" key="2">
    <citation type="submission" date="2025-09" db="UniProtKB">
        <authorList>
            <consortium name="Ensembl"/>
        </authorList>
    </citation>
    <scope>IDENTIFICATION</scope>
</reference>
<evidence type="ECO:0000313" key="6">
    <source>
        <dbReference type="Proteomes" id="UP000694410"/>
    </source>
</evidence>
<dbReference type="GO" id="GO:0005737">
    <property type="term" value="C:cytoplasm"/>
    <property type="evidence" value="ECO:0007669"/>
    <property type="project" value="TreeGrafter"/>
</dbReference>
<keyword evidence="1" id="KW-0677">Repeat</keyword>
<dbReference type="SUPFAM" id="SSF48371">
    <property type="entry name" value="ARM repeat"/>
    <property type="match status" value="1"/>
</dbReference>
<protein>
    <recommendedName>
        <fullName evidence="7">MROH1 protein</fullName>
    </recommendedName>
</protein>
<dbReference type="Pfam" id="PF23221">
    <property type="entry name" value="HEAT_MROH2B_1st"/>
    <property type="match status" value="1"/>
</dbReference>
<organism evidence="5 6">
    <name type="scientific">Cyanistes caeruleus</name>
    <name type="common">Eurasian blue tit</name>
    <name type="synonym">Parus caeruleus</name>
    <dbReference type="NCBI Taxonomy" id="156563"/>
    <lineage>
        <taxon>Eukaryota</taxon>
        <taxon>Metazoa</taxon>
        <taxon>Chordata</taxon>
        <taxon>Craniata</taxon>
        <taxon>Vertebrata</taxon>
        <taxon>Euteleostomi</taxon>
        <taxon>Archelosauria</taxon>
        <taxon>Archosauria</taxon>
        <taxon>Dinosauria</taxon>
        <taxon>Saurischia</taxon>
        <taxon>Theropoda</taxon>
        <taxon>Coelurosauria</taxon>
        <taxon>Aves</taxon>
        <taxon>Neognathae</taxon>
        <taxon>Neoaves</taxon>
        <taxon>Telluraves</taxon>
        <taxon>Australaves</taxon>
        <taxon>Passeriformes</taxon>
        <taxon>Paridae</taxon>
        <taxon>Cyanistes</taxon>
    </lineage>
</organism>
<reference evidence="5" key="1">
    <citation type="submission" date="2025-08" db="UniProtKB">
        <authorList>
            <consortium name="Ensembl"/>
        </authorList>
    </citation>
    <scope>IDENTIFICATION</scope>
</reference>
<dbReference type="AlphaFoldDB" id="A0A8C0U2K1"/>
<dbReference type="PANTHER" id="PTHR23120:SF44">
    <property type="entry name" value="MAESTRO HEAT-LIKE REPEAT-CONTAINING PROTEIN FAMILY MEMBER 1"/>
    <property type="match status" value="1"/>
</dbReference>